<dbReference type="Proteomes" id="UP000190037">
    <property type="component" value="Unassembled WGS sequence"/>
</dbReference>
<keyword evidence="2 6" id="KW-0812">Transmembrane</keyword>
<keyword evidence="6" id="KW-0813">Transport</keyword>
<feature type="transmembrane region" description="Helical" evidence="6">
    <location>
        <begin position="142"/>
        <end position="167"/>
    </location>
</feature>
<dbReference type="PIRSF" id="PIRSF006648">
    <property type="entry name" value="DrrB"/>
    <property type="match status" value="1"/>
</dbReference>
<feature type="domain" description="ABC transmembrane type-2" evidence="8">
    <location>
        <begin position="63"/>
        <end position="300"/>
    </location>
</feature>
<evidence type="ECO:0000256" key="5">
    <source>
        <dbReference type="ARBA" id="ARBA00023251"/>
    </source>
</evidence>
<dbReference type="InterPro" id="IPR047817">
    <property type="entry name" value="ABC2_TM_bact-type"/>
</dbReference>
<feature type="transmembrane region" description="Helical" evidence="6">
    <location>
        <begin position="98"/>
        <end position="121"/>
    </location>
</feature>
<dbReference type="EMBL" id="MWQN01000001">
    <property type="protein sequence ID" value="OPC81634.1"/>
    <property type="molecule type" value="Genomic_DNA"/>
</dbReference>
<comment type="subcellular location">
    <subcellularLocation>
        <location evidence="6">Cell membrane</location>
        <topology evidence="6">Multi-pass membrane protein</topology>
    </subcellularLocation>
    <subcellularLocation>
        <location evidence="1">Membrane</location>
        <topology evidence="1">Multi-pass membrane protein</topology>
    </subcellularLocation>
</comment>
<evidence type="ECO:0000256" key="1">
    <source>
        <dbReference type="ARBA" id="ARBA00004141"/>
    </source>
</evidence>
<evidence type="ECO:0000256" key="4">
    <source>
        <dbReference type="ARBA" id="ARBA00023136"/>
    </source>
</evidence>
<evidence type="ECO:0000256" key="7">
    <source>
        <dbReference type="SAM" id="MobiDB-lite"/>
    </source>
</evidence>
<evidence type="ECO:0000256" key="6">
    <source>
        <dbReference type="RuleBase" id="RU361157"/>
    </source>
</evidence>
<feature type="transmembrane region" description="Helical" evidence="6">
    <location>
        <begin position="211"/>
        <end position="230"/>
    </location>
</feature>
<feature type="transmembrane region" description="Helical" evidence="6">
    <location>
        <begin position="276"/>
        <end position="297"/>
    </location>
</feature>
<organism evidence="9 10">
    <name type="scientific">Embleya scabrispora</name>
    <dbReference type="NCBI Taxonomy" id="159449"/>
    <lineage>
        <taxon>Bacteria</taxon>
        <taxon>Bacillati</taxon>
        <taxon>Actinomycetota</taxon>
        <taxon>Actinomycetes</taxon>
        <taxon>Kitasatosporales</taxon>
        <taxon>Streptomycetaceae</taxon>
        <taxon>Embleya</taxon>
    </lineage>
</organism>
<dbReference type="InterPro" id="IPR051784">
    <property type="entry name" value="Nod_factor_ABC_transporter"/>
</dbReference>
<evidence type="ECO:0000259" key="8">
    <source>
        <dbReference type="PROSITE" id="PS51012"/>
    </source>
</evidence>
<dbReference type="GO" id="GO:0046677">
    <property type="term" value="P:response to antibiotic"/>
    <property type="evidence" value="ECO:0007669"/>
    <property type="project" value="UniProtKB-KW"/>
</dbReference>
<evidence type="ECO:0000313" key="9">
    <source>
        <dbReference type="EMBL" id="OPC81634.1"/>
    </source>
</evidence>
<proteinExistence type="inferred from homology"/>
<feature type="transmembrane region" description="Helical" evidence="6">
    <location>
        <begin position="65"/>
        <end position="83"/>
    </location>
</feature>
<dbReference type="GO" id="GO:0043190">
    <property type="term" value="C:ATP-binding cassette (ABC) transporter complex"/>
    <property type="evidence" value="ECO:0007669"/>
    <property type="project" value="InterPro"/>
</dbReference>
<feature type="region of interest" description="Disordered" evidence="7">
    <location>
        <begin position="1"/>
        <end position="33"/>
    </location>
</feature>
<sequence length="303" mass="31196">MTSTTDAAVSPPTDEAATSTATAPAASSPVPRSAESRGALLGYLGDTLALAGRHLTHLRRSPGRLVLVTMTPLVMLVAVGYLFRNSMNVPGGVPYEDFILAGIAVQVGLSGVGPTAIGVALDLRHGLVDRFRSLPIAPSSVLIGRTLADLFVGAVSLTAVSLVGLAVGWRPHEGVLRTAAGFAVLLAFIYTMLWLGILLGTTQKNVEAIDGTGALVLVVFSFLSNAYVGVNGLPEWLRPVAQWNPVTAVITTCRRLWGNDPSGAAGSGFAADHPGVVAAITLTAILVIAVAGSVRGFEKAVGR</sequence>
<feature type="transmembrane region" description="Helical" evidence="6">
    <location>
        <begin position="179"/>
        <end position="199"/>
    </location>
</feature>
<dbReference type="Pfam" id="PF01061">
    <property type="entry name" value="ABC2_membrane"/>
    <property type="match status" value="1"/>
</dbReference>
<accession>A0A1T3NXZ5</accession>
<dbReference type="PANTHER" id="PTHR43229:SF2">
    <property type="entry name" value="NODULATION PROTEIN J"/>
    <property type="match status" value="1"/>
</dbReference>
<dbReference type="OrthoDB" id="3370990at2"/>
<dbReference type="PROSITE" id="PS51012">
    <property type="entry name" value="ABC_TM2"/>
    <property type="match status" value="1"/>
</dbReference>
<name>A0A1T3NXZ5_9ACTN</name>
<reference evidence="9 10" key="1">
    <citation type="submission" date="2017-03" db="EMBL/GenBank/DDBJ databases">
        <title>Draft genome sequence of Streptomyces scabrisporus NF3, endophyte isolated from Amphipterygium adstringens.</title>
        <authorList>
            <person name="Vazquez M."/>
            <person name="Ceapa C.D."/>
            <person name="Rodriguez Luna D."/>
            <person name="Sanchez Esquivel S."/>
        </authorList>
    </citation>
    <scope>NUCLEOTIDE SEQUENCE [LARGE SCALE GENOMIC DNA]</scope>
    <source>
        <strain evidence="9 10">NF3</strain>
    </source>
</reference>
<comment type="similarity">
    <text evidence="6">Belongs to the ABC-2 integral membrane protein family.</text>
</comment>
<protein>
    <recommendedName>
        <fullName evidence="6">Transport permease protein</fullName>
    </recommendedName>
</protein>
<dbReference type="InterPro" id="IPR013525">
    <property type="entry name" value="ABC2_TM"/>
</dbReference>
<keyword evidence="3 6" id="KW-1133">Transmembrane helix</keyword>
<gene>
    <name evidence="9" type="ORF">B4N89_12365</name>
</gene>
<feature type="compositionally biased region" description="Low complexity" evidence="7">
    <location>
        <begin position="10"/>
        <end position="33"/>
    </location>
</feature>
<evidence type="ECO:0000256" key="3">
    <source>
        <dbReference type="ARBA" id="ARBA00022989"/>
    </source>
</evidence>
<keyword evidence="10" id="KW-1185">Reference proteome</keyword>
<comment type="caution">
    <text evidence="9">The sequence shown here is derived from an EMBL/GenBank/DDBJ whole genome shotgun (WGS) entry which is preliminary data.</text>
</comment>
<dbReference type="STRING" id="159449.B4N89_12365"/>
<keyword evidence="5" id="KW-0046">Antibiotic resistance</keyword>
<keyword evidence="4 6" id="KW-0472">Membrane</keyword>
<keyword evidence="6" id="KW-1003">Cell membrane</keyword>
<evidence type="ECO:0000313" key="10">
    <source>
        <dbReference type="Proteomes" id="UP000190037"/>
    </source>
</evidence>
<evidence type="ECO:0000256" key="2">
    <source>
        <dbReference type="ARBA" id="ARBA00022692"/>
    </source>
</evidence>
<dbReference type="PANTHER" id="PTHR43229">
    <property type="entry name" value="NODULATION PROTEIN J"/>
    <property type="match status" value="1"/>
</dbReference>
<dbReference type="AlphaFoldDB" id="A0A1T3NXZ5"/>
<dbReference type="GO" id="GO:0140359">
    <property type="term" value="F:ABC-type transporter activity"/>
    <property type="evidence" value="ECO:0007669"/>
    <property type="project" value="InterPro"/>
</dbReference>
<dbReference type="RefSeq" id="WP_078975914.1">
    <property type="nucleotide sequence ID" value="NZ_MWQN01000001.1"/>
</dbReference>
<dbReference type="InterPro" id="IPR000412">
    <property type="entry name" value="ABC_2_transport"/>
</dbReference>